<sequence length="85" mass="9656">MGWISCSGGISLFIMAVCVVLFGCFVWLLILGSLFQNKSHYSARVMEKLGYYGCNLPNSCMFLICDMNYNLYISMILENIQVLLH</sequence>
<name>A0A484N8U7_9ASTE</name>
<dbReference type="AlphaFoldDB" id="A0A484N8U7"/>
<proteinExistence type="predicted"/>
<keyword evidence="1" id="KW-0812">Transmembrane</keyword>
<evidence type="ECO:0000313" key="3">
    <source>
        <dbReference type="Proteomes" id="UP000595140"/>
    </source>
</evidence>
<feature type="transmembrane region" description="Helical" evidence="1">
    <location>
        <begin position="12"/>
        <end position="35"/>
    </location>
</feature>
<keyword evidence="3" id="KW-1185">Reference proteome</keyword>
<evidence type="ECO:0000313" key="2">
    <source>
        <dbReference type="EMBL" id="VFQ97493.1"/>
    </source>
</evidence>
<organism evidence="2 3">
    <name type="scientific">Cuscuta campestris</name>
    <dbReference type="NCBI Taxonomy" id="132261"/>
    <lineage>
        <taxon>Eukaryota</taxon>
        <taxon>Viridiplantae</taxon>
        <taxon>Streptophyta</taxon>
        <taxon>Embryophyta</taxon>
        <taxon>Tracheophyta</taxon>
        <taxon>Spermatophyta</taxon>
        <taxon>Magnoliopsida</taxon>
        <taxon>eudicotyledons</taxon>
        <taxon>Gunneridae</taxon>
        <taxon>Pentapetalae</taxon>
        <taxon>asterids</taxon>
        <taxon>lamiids</taxon>
        <taxon>Solanales</taxon>
        <taxon>Convolvulaceae</taxon>
        <taxon>Cuscuteae</taxon>
        <taxon>Cuscuta</taxon>
        <taxon>Cuscuta subgen. Grammica</taxon>
        <taxon>Cuscuta sect. Cleistogrammica</taxon>
    </lineage>
</organism>
<evidence type="ECO:0000256" key="1">
    <source>
        <dbReference type="SAM" id="Phobius"/>
    </source>
</evidence>
<keyword evidence="1" id="KW-0472">Membrane</keyword>
<gene>
    <name evidence="2" type="ORF">CCAM_LOCUS39269</name>
</gene>
<dbReference type="EMBL" id="OOIL02006544">
    <property type="protein sequence ID" value="VFQ97493.1"/>
    <property type="molecule type" value="Genomic_DNA"/>
</dbReference>
<keyword evidence="1" id="KW-1133">Transmembrane helix</keyword>
<protein>
    <submittedName>
        <fullName evidence="2">Uncharacterized protein</fullName>
    </submittedName>
</protein>
<reference evidence="2 3" key="1">
    <citation type="submission" date="2018-04" db="EMBL/GenBank/DDBJ databases">
        <authorList>
            <person name="Vogel A."/>
        </authorList>
    </citation>
    <scope>NUCLEOTIDE SEQUENCE [LARGE SCALE GENOMIC DNA]</scope>
</reference>
<accession>A0A484N8U7</accession>
<dbReference type="Proteomes" id="UP000595140">
    <property type="component" value="Unassembled WGS sequence"/>
</dbReference>